<dbReference type="GO" id="GO:0005829">
    <property type="term" value="C:cytosol"/>
    <property type="evidence" value="ECO:0007669"/>
    <property type="project" value="TreeGrafter"/>
</dbReference>
<comment type="cofactor">
    <cofactor evidence="10">
        <name>Mg(2+)</name>
        <dbReference type="ChEBI" id="CHEBI:18420"/>
    </cofactor>
    <text evidence="10">Requires a divalent cation, most likely magnesium in vivo, as an electrophilic catalyst to aid phosphoryl group transfer. It is the chelate of the metal and the nucleotide that is the actual substrate.</text>
</comment>
<comment type="catalytic activity">
    <reaction evidence="10">
        <text>D-ribose + ATP = D-ribose 5-phosphate + ADP + H(+)</text>
        <dbReference type="Rhea" id="RHEA:13697"/>
        <dbReference type="ChEBI" id="CHEBI:15378"/>
        <dbReference type="ChEBI" id="CHEBI:30616"/>
        <dbReference type="ChEBI" id="CHEBI:47013"/>
        <dbReference type="ChEBI" id="CHEBI:78346"/>
        <dbReference type="ChEBI" id="CHEBI:456216"/>
        <dbReference type="EC" id="2.7.1.15"/>
    </reaction>
</comment>
<comment type="pathway">
    <text evidence="10">Carbohydrate metabolism; D-ribose degradation; D-ribose 5-phosphate from beta-D-ribopyranose: step 2/2.</text>
</comment>
<feature type="binding site" evidence="10">
    <location>
        <position position="293"/>
    </location>
    <ligand>
        <name>K(+)</name>
        <dbReference type="ChEBI" id="CHEBI:29103"/>
    </ligand>
</feature>
<evidence type="ECO:0000256" key="8">
    <source>
        <dbReference type="ARBA" id="ARBA00022958"/>
    </source>
</evidence>
<keyword evidence="6 10" id="KW-0067">ATP-binding</keyword>
<feature type="binding site" evidence="10">
    <location>
        <position position="255"/>
    </location>
    <ligand>
        <name>K(+)</name>
        <dbReference type="ChEBI" id="CHEBI:29103"/>
    </ligand>
</feature>
<dbReference type="CDD" id="cd01174">
    <property type="entry name" value="ribokinase"/>
    <property type="match status" value="1"/>
</dbReference>
<feature type="binding site" evidence="10">
    <location>
        <begin position="225"/>
        <end position="230"/>
    </location>
    <ligand>
        <name>ATP</name>
        <dbReference type="ChEBI" id="CHEBI:30616"/>
    </ligand>
</feature>
<dbReference type="InterPro" id="IPR011877">
    <property type="entry name" value="Ribokinase"/>
</dbReference>
<comment type="caution">
    <text evidence="12">The sequence shown here is derived from an EMBL/GenBank/DDBJ whole genome shotgun (WGS) entry which is preliminary data.</text>
</comment>
<feature type="binding site" evidence="10">
    <location>
        <position position="302"/>
    </location>
    <ligand>
        <name>K(+)</name>
        <dbReference type="ChEBI" id="CHEBI:29103"/>
    </ligand>
</feature>
<feature type="binding site" evidence="10">
    <location>
        <position position="296"/>
    </location>
    <ligand>
        <name>K(+)</name>
        <dbReference type="ChEBI" id="CHEBI:29103"/>
    </ligand>
</feature>
<dbReference type="GO" id="GO:0046872">
    <property type="term" value="F:metal ion binding"/>
    <property type="evidence" value="ECO:0007669"/>
    <property type="project" value="UniProtKB-KW"/>
</dbReference>
<keyword evidence="13" id="KW-1185">Reference proteome</keyword>
<evidence type="ECO:0000256" key="3">
    <source>
        <dbReference type="ARBA" id="ARBA00022723"/>
    </source>
</evidence>
<keyword evidence="5 10" id="KW-0418">Kinase</keyword>
<feature type="binding site" evidence="10">
    <location>
        <position position="189"/>
    </location>
    <ligand>
        <name>ATP</name>
        <dbReference type="ChEBI" id="CHEBI:30616"/>
    </ligand>
</feature>
<feature type="binding site" evidence="10">
    <location>
        <position position="257"/>
    </location>
    <ligand>
        <name>K(+)</name>
        <dbReference type="ChEBI" id="CHEBI:29103"/>
    </ligand>
</feature>
<protein>
    <recommendedName>
        <fullName evidence="10">Ribokinase</fullName>
        <shortName evidence="10">RK</shortName>
        <ecNumber evidence="10">2.7.1.15</ecNumber>
    </recommendedName>
</protein>
<name>A0AAD4N9M7_9BILA</name>
<keyword evidence="7 10" id="KW-0460">Magnesium</keyword>
<sequence length="315" mass="33764">MTSPQHDLLVFGSIVQDLVSYVERFPRPGESCRGKQFKMSCGGKGANQAVMATILGASASMVGRVGNDMFGEANIQSIKSFGTDASLIQKSDSSHTGTATISVNEEGENCIIVTLGANLELSPKRAIEIENEIKKSRLILCQSEVDQEANLEAFTVAKRNNVTTFFNPAPGRPDLDRRILPLTDIICTNENEAEFITGLEISTHEGFKCAAKNMLELGPRIAIVTCGPKGAIIAQRTSQGVTVDTVSAPKVTAVDTTGAGDCFCGSLAYFFCKDPNGDIVKMVDKAVKIAAISVQRHGAQVSYPTREELIKLNLT</sequence>
<evidence type="ECO:0000256" key="10">
    <source>
        <dbReference type="HAMAP-Rule" id="MF_03215"/>
    </source>
</evidence>
<dbReference type="GO" id="GO:0019303">
    <property type="term" value="P:D-ribose catabolic process"/>
    <property type="evidence" value="ECO:0007669"/>
    <property type="project" value="UniProtKB-UniRule"/>
</dbReference>
<dbReference type="InterPro" id="IPR029056">
    <property type="entry name" value="Ribokinase-like"/>
</dbReference>
<evidence type="ECO:0000259" key="11">
    <source>
        <dbReference type="Pfam" id="PF00294"/>
    </source>
</evidence>
<evidence type="ECO:0000256" key="9">
    <source>
        <dbReference type="ARBA" id="ARBA00023277"/>
    </source>
</evidence>
<comment type="function">
    <text evidence="10">Catalyzes the phosphorylation of ribose at O-5 in a reaction requiring ATP and magnesium. The resulting D-ribose-5-phosphate can then be used either for sythesis of nucleotides, histidine, and tryptophan, or as a component of the pentose phosphate pathway.</text>
</comment>
<evidence type="ECO:0000256" key="5">
    <source>
        <dbReference type="ARBA" id="ARBA00022777"/>
    </source>
</evidence>
<feature type="binding site" evidence="10">
    <location>
        <position position="298"/>
    </location>
    <ligand>
        <name>K(+)</name>
        <dbReference type="ChEBI" id="CHEBI:29103"/>
    </ligand>
</feature>
<evidence type="ECO:0000313" key="12">
    <source>
        <dbReference type="EMBL" id="KAI1716425.1"/>
    </source>
</evidence>
<feature type="binding site" evidence="10">
    <location>
        <position position="144"/>
    </location>
    <ligand>
        <name>substrate</name>
    </ligand>
</feature>
<feature type="domain" description="Carbohydrate kinase PfkB" evidence="11">
    <location>
        <begin position="6"/>
        <end position="305"/>
    </location>
</feature>
<dbReference type="GO" id="GO:0005524">
    <property type="term" value="F:ATP binding"/>
    <property type="evidence" value="ECO:0007669"/>
    <property type="project" value="UniProtKB-UniRule"/>
</dbReference>
<comment type="caution">
    <text evidence="10">Lacks conserved residue(s) required for the propagation of feature annotation.</text>
</comment>
<dbReference type="PANTHER" id="PTHR10584:SF166">
    <property type="entry name" value="RIBOKINASE"/>
    <property type="match status" value="1"/>
</dbReference>
<evidence type="ECO:0000256" key="6">
    <source>
        <dbReference type="ARBA" id="ARBA00022840"/>
    </source>
</evidence>
<dbReference type="PANTHER" id="PTHR10584">
    <property type="entry name" value="SUGAR KINASE"/>
    <property type="match status" value="1"/>
</dbReference>
<accession>A0AAD4N9M7</accession>
<dbReference type="Pfam" id="PF00294">
    <property type="entry name" value="PfkB"/>
    <property type="match status" value="1"/>
</dbReference>
<keyword evidence="8 10" id="KW-0630">Potassium</keyword>
<keyword evidence="4 10" id="KW-0547">Nucleotide-binding</keyword>
<dbReference type="AlphaFoldDB" id="A0AAD4N9M7"/>
<dbReference type="HAMAP" id="MF_01987">
    <property type="entry name" value="Ribokinase"/>
    <property type="match status" value="1"/>
</dbReference>
<dbReference type="NCBIfam" id="TIGR02152">
    <property type="entry name" value="D_ribokin_bact"/>
    <property type="match status" value="1"/>
</dbReference>
<evidence type="ECO:0000313" key="13">
    <source>
        <dbReference type="Proteomes" id="UP001201812"/>
    </source>
</evidence>
<keyword evidence="10" id="KW-0539">Nucleus</keyword>
<dbReference type="EC" id="2.7.1.15" evidence="10"/>
<keyword evidence="9 10" id="KW-0119">Carbohydrate metabolism</keyword>
<organism evidence="12 13">
    <name type="scientific">Ditylenchus destructor</name>
    <dbReference type="NCBI Taxonomy" id="166010"/>
    <lineage>
        <taxon>Eukaryota</taxon>
        <taxon>Metazoa</taxon>
        <taxon>Ecdysozoa</taxon>
        <taxon>Nematoda</taxon>
        <taxon>Chromadorea</taxon>
        <taxon>Rhabditida</taxon>
        <taxon>Tylenchina</taxon>
        <taxon>Tylenchomorpha</taxon>
        <taxon>Sphaerularioidea</taxon>
        <taxon>Anguinidae</taxon>
        <taxon>Anguininae</taxon>
        <taxon>Ditylenchus</taxon>
    </lineage>
</organism>
<gene>
    <name evidence="12" type="ORF">DdX_07476</name>
</gene>
<evidence type="ECO:0000256" key="2">
    <source>
        <dbReference type="ARBA" id="ARBA00022679"/>
    </source>
</evidence>
<comment type="similarity">
    <text evidence="10">Belongs to the carbohydrate kinase PfkB family. Ribokinase subfamily.</text>
</comment>
<dbReference type="EMBL" id="JAKKPZ010000010">
    <property type="protein sequence ID" value="KAI1716425.1"/>
    <property type="molecule type" value="Genomic_DNA"/>
</dbReference>
<keyword evidence="1 10" id="KW-0963">Cytoplasm</keyword>
<feature type="binding site" evidence="10">
    <location>
        <begin position="260"/>
        <end position="261"/>
    </location>
    <ligand>
        <name>ATP</name>
        <dbReference type="ChEBI" id="CHEBI:30616"/>
    </ligand>
</feature>
<dbReference type="GO" id="GO:0004747">
    <property type="term" value="F:ribokinase activity"/>
    <property type="evidence" value="ECO:0007669"/>
    <property type="project" value="UniProtKB-UniRule"/>
</dbReference>
<evidence type="ECO:0000256" key="7">
    <source>
        <dbReference type="ARBA" id="ARBA00022842"/>
    </source>
</evidence>
<evidence type="ECO:0000256" key="1">
    <source>
        <dbReference type="ARBA" id="ARBA00022490"/>
    </source>
</evidence>
<dbReference type="SUPFAM" id="SSF53613">
    <property type="entry name" value="Ribokinase-like"/>
    <property type="match status" value="1"/>
</dbReference>
<proteinExistence type="inferred from homology"/>
<dbReference type="GO" id="GO:0005634">
    <property type="term" value="C:nucleus"/>
    <property type="evidence" value="ECO:0007669"/>
    <property type="project" value="UniProtKB-SubCell"/>
</dbReference>
<feature type="binding site" evidence="10">
    <location>
        <begin position="15"/>
        <end position="17"/>
    </location>
    <ligand>
        <name>substrate</name>
    </ligand>
</feature>
<feature type="binding site" evidence="10">
    <location>
        <begin position="43"/>
        <end position="47"/>
    </location>
    <ligand>
        <name>substrate</name>
    </ligand>
</feature>
<dbReference type="InterPro" id="IPR002139">
    <property type="entry name" value="Ribo/fructo_kinase"/>
</dbReference>
<feature type="active site" description="Proton acceptor" evidence="10">
    <location>
        <position position="261"/>
    </location>
</feature>
<dbReference type="FunFam" id="3.40.1190.20:FF:000010">
    <property type="entry name" value="Ribokinase"/>
    <property type="match status" value="1"/>
</dbReference>
<comment type="subunit">
    <text evidence="10">Homodimer.</text>
</comment>
<dbReference type="PRINTS" id="PR00990">
    <property type="entry name" value="RIBOKINASE"/>
</dbReference>
<dbReference type="Proteomes" id="UP001201812">
    <property type="component" value="Unassembled WGS sequence"/>
</dbReference>
<keyword evidence="3 10" id="KW-0479">Metal-binding</keyword>
<keyword evidence="2 10" id="KW-0808">Transferase</keyword>
<comment type="subcellular location">
    <subcellularLocation>
        <location evidence="10">Cytoplasm</location>
    </subcellularLocation>
    <subcellularLocation>
        <location evidence="10">Nucleus</location>
    </subcellularLocation>
</comment>
<comment type="activity regulation">
    <text evidence="10">Activated by a monovalent cation that binds near, but not in, the active site. The most likely occupant of the site in vivo is potassium. Ion binding induces a conformational change that may alter substrate affinity.</text>
</comment>
<dbReference type="InterPro" id="IPR011611">
    <property type="entry name" value="PfkB_dom"/>
</dbReference>
<reference evidence="12" key="1">
    <citation type="submission" date="2022-01" db="EMBL/GenBank/DDBJ databases">
        <title>Genome Sequence Resource for Two Populations of Ditylenchus destructor, the Migratory Endoparasitic Phytonematode.</title>
        <authorList>
            <person name="Zhang H."/>
            <person name="Lin R."/>
            <person name="Xie B."/>
        </authorList>
    </citation>
    <scope>NUCLEOTIDE SEQUENCE</scope>
    <source>
        <strain evidence="12">BazhouSP</strain>
    </source>
</reference>
<dbReference type="Gene3D" id="3.40.1190.20">
    <property type="match status" value="1"/>
</dbReference>
<feature type="binding site" evidence="10">
    <location>
        <position position="261"/>
    </location>
    <ligand>
        <name>substrate</name>
    </ligand>
</feature>
<evidence type="ECO:0000256" key="4">
    <source>
        <dbReference type="ARBA" id="ARBA00022741"/>
    </source>
</evidence>